<keyword evidence="6 8" id="KW-0648">Protein biosynthesis</keyword>
<evidence type="ECO:0000313" key="11">
    <source>
        <dbReference type="Proteomes" id="UP000231152"/>
    </source>
</evidence>
<evidence type="ECO:0000256" key="3">
    <source>
        <dbReference type="ARBA" id="ARBA00022598"/>
    </source>
</evidence>
<dbReference type="InterPro" id="IPR002315">
    <property type="entry name" value="tRNA-synt_gly"/>
</dbReference>
<keyword evidence="3 8" id="KW-0436">Ligase</keyword>
<dbReference type="AlphaFoldDB" id="A0A2M8LFE4"/>
<feature type="binding site" evidence="8">
    <location>
        <begin position="321"/>
        <end position="325"/>
    </location>
    <ligand>
        <name>substrate</name>
    </ligand>
</feature>
<dbReference type="GO" id="GO:1990742">
    <property type="term" value="C:microvesicle"/>
    <property type="evidence" value="ECO:0007669"/>
    <property type="project" value="UniProtKB-ARBA"/>
</dbReference>
<dbReference type="CDD" id="cd00774">
    <property type="entry name" value="GlyRS-like_core"/>
    <property type="match status" value="1"/>
</dbReference>
<dbReference type="GO" id="GO:0004081">
    <property type="term" value="F:bis(5'-nucleosyl)-tetraphosphatase (asymmetrical) activity"/>
    <property type="evidence" value="ECO:0007669"/>
    <property type="project" value="UniProtKB-ARBA"/>
</dbReference>
<dbReference type="GO" id="GO:0015966">
    <property type="term" value="P:diadenosine tetraphosphate biosynthetic process"/>
    <property type="evidence" value="ECO:0007669"/>
    <property type="project" value="UniProtKB-ARBA"/>
</dbReference>
<dbReference type="GO" id="GO:0006426">
    <property type="term" value="P:glycyl-tRNA aminoacylation"/>
    <property type="evidence" value="ECO:0007669"/>
    <property type="project" value="UniProtKB-UniRule"/>
</dbReference>
<dbReference type="Gene3D" id="3.30.930.10">
    <property type="entry name" value="Bira Bifunctional Protein, Domain 2"/>
    <property type="match status" value="1"/>
</dbReference>
<name>A0A2M8LFE4_9BACT</name>
<dbReference type="InterPro" id="IPR002314">
    <property type="entry name" value="aa-tRNA-synt_IIb"/>
</dbReference>
<evidence type="ECO:0000256" key="4">
    <source>
        <dbReference type="ARBA" id="ARBA00022741"/>
    </source>
</evidence>
<dbReference type="SUPFAM" id="SSF52954">
    <property type="entry name" value="Class II aaRS ABD-related"/>
    <property type="match status" value="1"/>
</dbReference>
<sequence>MMTTMDELISLAKQRGFIFPGSEIYGGLANAWDYGPLGIELKNNIKQAWWQRFVHERQDIVGIDAALIMNPKVWEASGHLANFTDPLVEDKVTHERFRLDHLLEENGVDVTGMSFEEMRGAATIAKLKSPAGNELAEAKVFNLMLKTFLGPAEAQANTVYLRPETAQAMFVNFKQVLATTRRRIPFGIAQIGKAFRNEITPGNFIFRTREFEQMEIEYFVREEDWQTQFEAWLSAMQQWLKDIGIDEKNVHVREHGEKERAHYSTRTVDMEYDFPFGRKELYGLSYRGDYDLKAHMQASGEDMHYTSPDNPDDKFVPHVIEPTWGVDRTVLAVLASAYHEEEAPTADGKTEKRVVLRFPYWLAPVKVAVLPLSKKEPLQTLAADILKTVAPHFVCDYDETQSIGKRYRRQDEIGTPFCVTVDFDSLDDQQVTVRNRDTMQQDRVPISELLPYLKERFNV</sequence>
<evidence type="ECO:0000256" key="8">
    <source>
        <dbReference type="HAMAP-Rule" id="MF_00253"/>
    </source>
</evidence>
<feature type="binding site" evidence="8">
    <location>
        <begin position="325"/>
        <end position="328"/>
    </location>
    <ligand>
        <name>ATP</name>
        <dbReference type="ChEBI" id="CHEBI:30616"/>
    </ligand>
</feature>
<organism evidence="10 11">
    <name type="scientific">Candidatus Uhrbacteria bacterium CG10_big_fil_rev_8_21_14_0_10_48_11</name>
    <dbReference type="NCBI Taxonomy" id="1975037"/>
    <lineage>
        <taxon>Bacteria</taxon>
        <taxon>Candidatus Uhriibacteriota</taxon>
    </lineage>
</organism>
<feature type="binding site" evidence="8">
    <location>
        <begin position="211"/>
        <end position="215"/>
    </location>
    <ligand>
        <name>substrate</name>
    </ligand>
</feature>
<comment type="catalytic activity">
    <reaction evidence="8">
        <text>tRNA(Gly) + glycine + ATP = glycyl-tRNA(Gly) + AMP + diphosphate</text>
        <dbReference type="Rhea" id="RHEA:16013"/>
        <dbReference type="Rhea" id="RHEA-COMP:9664"/>
        <dbReference type="Rhea" id="RHEA-COMP:9683"/>
        <dbReference type="ChEBI" id="CHEBI:30616"/>
        <dbReference type="ChEBI" id="CHEBI:33019"/>
        <dbReference type="ChEBI" id="CHEBI:57305"/>
        <dbReference type="ChEBI" id="CHEBI:78442"/>
        <dbReference type="ChEBI" id="CHEBI:78522"/>
        <dbReference type="ChEBI" id="CHEBI:456215"/>
        <dbReference type="EC" id="6.1.1.14"/>
    </reaction>
</comment>
<dbReference type="InterPro" id="IPR033731">
    <property type="entry name" value="GlyRS-like_core"/>
</dbReference>
<dbReference type="InterPro" id="IPR027031">
    <property type="entry name" value="Gly-tRNA_synthase/POLG2"/>
</dbReference>
<reference evidence="10 11" key="1">
    <citation type="submission" date="2017-09" db="EMBL/GenBank/DDBJ databases">
        <title>Depth-based differentiation of microbial function through sediment-hosted aquifers and enrichment of novel symbionts in the deep terrestrial subsurface.</title>
        <authorList>
            <person name="Probst A.J."/>
            <person name="Ladd B."/>
            <person name="Jarett J.K."/>
            <person name="Geller-Mcgrath D.E."/>
            <person name="Sieber C.M."/>
            <person name="Emerson J.B."/>
            <person name="Anantharaman K."/>
            <person name="Thomas B.C."/>
            <person name="Malmstrom R."/>
            <person name="Stieglmeier M."/>
            <person name="Klingl A."/>
            <person name="Woyke T."/>
            <person name="Ryan C.M."/>
            <person name="Banfield J.F."/>
        </authorList>
    </citation>
    <scope>NUCLEOTIDE SEQUENCE [LARGE SCALE GENOMIC DNA]</scope>
    <source>
        <strain evidence="10">CG10_big_fil_rev_8_21_14_0_10_48_11</strain>
    </source>
</reference>
<dbReference type="GO" id="GO:0070062">
    <property type="term" value="C:extracellular exosome"/>
    <property type="evidence" value="ECO:0007669"/>
    <property type="project" value="UniProtKB-ARBA"/>
</dbReference>
<evidence type="ECO:0000256" key="2">
    <source>
        <dbReference type="ARBA" id="ARBA00022490"/>
    </source>
</evidence>
<evidence type="ECO:0000313" key="10">
    <source>
        <dbReference type="EMBL" id="PJE76171.1"/>
    </source>
</evidence>
<dbReference type="CDD" id="cd00858">
    <property type="entry name" value="GlyRS_anticodon"/>
    <property type="match status" value="1"/>
</dbReference>
<feature type="binding site" evidence="8">
    <location>
        <position position="98"/>
    </location>
    <ligand>
        <name>substrate</name>
    </ligand>
</feature>
<keyword evidence="4 8" id="KW-0547">Nucleotide-binding</keyword>
<dbReference type="InterPro" id="IPR036621">
    <property type="entry name" value="Anticodon-bd_dom_sf"/>
</dbReference>
<feature type="binding site" evidence="8">
    <location>
        <begin position="206"/>
        <end position="211"/>
    </location>
    <ligand>
        <name>ATP</name>
        <dbReference type="ChEBI" id="CHEBI:30616"/>
    </ligand>
</feature>
<dbReference type="GO" id="GO:0005737">
    <property type="term" value="C:cytoplasm"/>
    <property type="evidence" value="ECO:0007669"/>
    <property type="project" value="UniProtKB-SubCell"/>
</dbReference>
<evidence type="ECO:0000256" key="7">
    <source>
        <dbReference type="ARBA" id="ARBA00023146"/>
    </source>
</evidence>
<feature type="binding site" evidence="8">
    <location>
        <begin position="196"/>
        <end position="198"/>
    </location>
    <ligand>
        <name>ATP</name>
        <dbReference type="ChEBI" id="CHEBI:30616"/>
    </ligand>
</feature>
<feature type="domain" description="Aminoacyl-transfer RNA synthetases class-II family profile" evidence="9">
    <location>
        <begin position="6"/>
        <end position="371"/>
    </location>
</feature>
<dbReference type="PANTHER" id="PTHR10745:SF8">
    <property type="entry name" value="DNA POLYMERASE SUBUNIT GAMMA-2, MITOCHONDRIAL"/>
    <property type="match status" value="1"/>
</dbReference>
<dbReference type="EMBL" id="PFET01000005">
    <property type="protein sequence ID" value="PJE76171.1"/>
    <property type="molecule type" value="Genomic_DNA"/>
</dbReference>
<dbReference type="Gene3D" id="3.40.50.800">
    <property type="entry name" value="Anticodon-binding domain"/>
    <property type="match status" value="1"/>
</dbReference>
<comment type="subcellular location">
    <subcellularLocation>
        <location evidence="8">Cytoplasm</location>
    </subcellularLocation>
</comment>
<evidence type="ECO:0000256" key="5">
    <source>
        <dbReference type="ARBA" id="ARBA00022840"/>
    </source>
</evidence>
<dbReference type="GO" id="GO:0005524">
    <property type="term" value="F:ATP binding"/>
    <property type="evidence" value="ECO:0007669"/>
    <property type="project" value="UniProtKB-UniRule"/>
</dbReference>
<dbReference type="SUPFAM" id="SSF55681">
    <property type="entry name" value="Class II aaRS and biotin synthetases"/>
    <property type="match status" value="1"/>
</dbReference>
<evidence type="ECO:0000259" key="9">
    <source>
        <dbReference type="PROSITE" id="PS50862"/>
    </source>
</evidence>
<comment type="caution">
    <text evidence="10">The sequence shown here is derived from an EMBL/GenBank/DDBJ whole genome shotgun (WGS) entry which is preliminary data.</text>
</comment>
<dbReference type="NCBIfam" id="NF003211">
    <property type="entry name" value="PRK04173.1"/>
    <property type="match status" value="1"/>
</dbReference>
<comment type="function">
    <text evidence="8">Catalyzes the attachment of glycine to tRNA(Gly).</text>
</comment>
<dbReference type="PANTHER" id="PTHR10745">
    <property type="entry name" value="GLYCYL-TRNA SYNTHETASE/DNA POLYMERASE SUBUNIT GAMMA-2"/>
    <property type="match status" value="1"/>
</dbReference>
<evidence type="ECO:0000256" key="1">
    <source>
        <dbReference type="ARBA" id="ARBA00008226"/>
    </source>
</evidence>
<dbReference type="PRINTS" id="PR01043">
    <property type="entry name" value="TRNASYNTHGLY"/>
</dbReference>
<dbReference type="NCBIfam" id="TIGR00389">
    <property type="entry name" value="glyS_dimeric"/>
    <property type="match status" value="1"/>
</dbReference>
<protein>
    <recommendedName>
        <fullName evidence="8">Glycine--tRNA ligase</fullName>
        <ecNumber evidence="8">6.1.1.14</ecNumber>
    </recommendedName>
    <alternativeName>
        <fullName evidence="8">Glycyl-tRNA synthetase</fullName>
        <shortName evidence="8">GlyRS</shortName>
    </alternativeName>
</protein>
<dbReference type="GO" id="GO:0004820">
    <property type="term" value="F:glycine-tRNA ligase activity"/>
    <property type="evidence" value="ECO:0007669"/>
    <property type="project" value="UniProtKB-UniRule"/>
</dbReference>
<evidence type="ECO:0000256" key="6">
    <source>
        <dbReference type="ARBA" id="ARBA00022917"/>
    </source>
</evidence>
<dbReference type="FunFam" id="3.40.50.800:FF:000002">
    <property type="entry name" value="Glycine--tRNA ligase"/>
    <property type="match status" value="1"/>
</dbReference>
<keyword evidence="5 8" id="KW-0067">ATP-binding</keyword>
<dbReference type="PROSITE" id="PS50862">
    <property type="entry name" value="AA_TRNA_LIGASE_II"/>
    <property type="match status" value="1"/>
</dbReference>
<proteinExistence type="inferred from homology"/>
<dbReference type="HAMAP" id="MF_00253_B">
    <property type="entry name" value="Gly_tRNA_synth_B"/>
    <property type="match status" value="1"/>
</dbReference>
<dbReference type="InterPro" id="IPR006195">
    <property type="entry name" value="aa-tRNA-synth_II"/>
</dbReference>
<keyword evidence="2 8" id="KW-0963">Cytoplasm</keyword>
<dbReference type="InterPro" id="IPR004154">
    <property type="entry name" value="Anticodon-bd"/>
</dbReference>
<dbReference type="Pfam" id="PF00587">
    <property type="entry name" value="tRNA-synt_2b"/>
    <property type="match status" value="1"/>
</dbReference>
<dbReference type="Proteomes" id="UP000231152">
    <property type="component" value="Unassembled WGS sequence"/>
</dbReference>
<accession>A0A2M8LFE4</accession>
<dbReference type="EC" id="6.1.1.14" evidence="8"/>
<comment type="subunit">
    <text evidence="8">Homodimer.</text>
</comment>
<dbReference type="InterPro" id="IPR045864">
    <property type="entry name" value="aa-tRNA-synth_II/BPL/LPL"/>
</dbReference>
<gene>
    <name evidence="8" type="primary">glyQS</name>
    <name evidence="10" type="ORF">COV04_01415</name>
</gene>
<feature type="binding site" evidence="8">
    <location>
        <begin position="280"/>
        <end position="281"/>
    </location>
    <ligand>
        <name>ATP</name>
        <dbReference type="ChEBI" id="CHEBI:30616"/>
    </ligand>
</feature>
<keyword evidence="7 8" id="KW-0030">Aminoacyl-tRNA synthetase</keyword>
<dbReference type="InterPro" id="IPR022961">
    <property type="entry name" value="Gly_tRNA_ligase_bac"/>
</dbReference>
<feature type="binding site" evidence="8">
    <location>
        <position position="164"/>
    </location>
    <ligand>
        <name>substrate</name>
    </ligand>
</feature>
<dbReference type="Pfam" id="PF03129">
    <property type="entry name" value="HGTP_anticodon"/>
    <property type="match status" value="1"/>
</dbReference>
<comment type="similarity">
    <text evidence="1 8">Belongs to the class-II aminoacyl-tRNA synthetase family.</text>
</comment>